<evidence type="ECO:0000313" key="1">
    <source>
        <dbReference type="EMBL" id="PWK88248.1"/>
    </source>
</evidence>
<name>A0A316I6V8_9PSEU</name>
<proteinExistence type="predicted"/>
<dbReference type="RefSeq" id="WP_109636255.1">
    <property type="nucleotide sequence ID" value="NZ_QGHB01000003.1"/>
</dbReference>
<sequence>METDPWDGLVGQKRTITVTPNRDGVVSYVYKIGEDPEKQLPATADGSLTFEYTPTTVGYHDVLVASLDAAGVRSGWGDSTVAAEAPAPDVTSSDYKYEPGGAPGQTGTFTFSSPRIPVVSYKYRFNDEQWQTTTGTQVQWAPKRPGYHYLYVRGVTAEGVETDERSYMFQVKPLPPTVTSPQYPDGGPISARPGQPIEFVVTPALPGSHEVLWYIAFNTPQVVPVGADGKARFTCTSGGSFELTVSSRTPDGIVSGDVRRTCQVPQQ</sequence>
<gene>
    <name evidence="1" type="ORF">C8D88_103444</name>
</gene>
<protein>
    <submittedName>
        <fullName evidence="1">Uncharacterized protein</fullName>
    </submittedName>
</protein>
<evidence type="ECO:0000313" key="2">
    <source>
        <dbReference type="Proteomes" id="UP000246005"/>
    </source>
</evidence>
<dbReference type="EMBL" id="QGHB01000003">
    <property type="protein sequence ID" value="PWK88248.1"/>
    <property type="molecule type" value="Genomic_DNA"/>
</dbReference>
<organism evidence="1 2">
    <name type="scientific">Lentzea atacamensis</name>
    <dbReference type="NCBI Taxonomy" id="531938"/>
    <lineage>
        <taxon>Bacteria</taxon>
        <taxon>Bacillati</taxon>
        <taxon>Actinomycetota</taxon>
        <taxon>Actinomycetes</taxon>
        <taxon>Pseudonocardiales</taxon>
        <taxon>Pseudonocardiaceae</taxon>
        <taxon>Lentzea</taxon>
    </lineage>
</organism>
<comment type="caution">
    <text evidence="1">The sequence shown here is derived from an EMBL/GenBank/DDBJ whole genome shotgun (WGS) entry which is preliminary data.</text>
</comment>
<accession>A0A316I6V8</accession>
<dbReference type="Proteomes" id="UP000246005">
    <property type="component" value="Unassembled WGS sequence"/>
</dbReference>
<dbReference type="AlphaFoldDB" id="A0A316I6V8"/>
<reference evidence="1 2" key="1">
    <citation type="submission" date="2018-05" db="EMBL/GenBank/DDBJ databases">
        <title>Genomic Encyclopedia of Type Strains, Phase IV (KMG-IV): sequencing the most valuable type-strain genomes for metagenomic binning, comparative biology and taxonomic classification.</title>
        <authorList>
            <person name="Goeker M."/>
        </authorList>
    </citation>
    <scope>NUCLEOTIDE SEQUENCE [LARGE SCALE GENOMIC DNA]</scope>
    <source>
        <strain evidence="1 2">DSM 45480</strain>
    </source>
</reference>